<evidence type="ECO:0000256" key="1">
    <source>
        <dbReference type="SAM" id="MobiDB-lite"/>
    </source>
</evidence>
<organism evidence="2 3">
    <name type="scientific">Reticulomyxa filosa</name>
    <dbReference type="NCBI Taxonomy" id="46433"/>
    <lineage>
        <taxon>Eukaryota</taxon>
        <taxon>Sar</taxon>
        <taxon>Rhizaria</taxon>
        <taxon>Retaria</taxon>
        <taxon>Foraminifera</taxon>
        <taxon>Monothalamids</taxon>
        <taxon>Reticulomyxidae</taxon>
        <taxon>Reticulomyxa</taxon>
    </lineage>
</organism>
<dbReference type="AlphaFoldDB" id="X6P664"/>
<feature type="compositionally biased region" description="Basic and acidic residues" evidence="1">
    <location>
        <begin position="75"/>
        <end position="89"/>
    </location>
</feature>
<accession>X6P664</accession>
<feature type="non-terminal residue" evidence="2">
    <location>
        <position position="1"/>
    </location>
</feature>
<feature type="region of interest" description="Disordered" evidence="1">
    <location>
        <begin position="73"/>
        <end position="109"/>
    </location>
</feature>
<evidence type="ECO:0000313" key="3">
    <source>
        <dbReference type="Proteomes" id="UP000023152"/>
    </source>
</evidence>
<dbReference type="Proteomes" id="UP000023152">
    <property type="component" value="Unassembled WGS sequence"/>
</dbReference>
<reference evidence="2 3" key="1">
    <citation type="journal article" date="2013" name="Curr. Biol.">
        <title>The Genome of the Foraminiferan Reticulomyxa filosa.</title>
        <authorList>
            <person name="Glockner G."/>
            <person name="Hulsmann N."/>
            <person name="Schleicher M."/>
            <person name="Noegel A.A."/>
            <person name="Eichinger L."/>
            <person name="Gallinger C."/>
            <person name="Pawlowski J."/>
            <person name="Sierra R."/>
            <person name="Euteneuer U."/>
            <person name="Pillet L."/>
            <person name="Moustafa A."/>
            <person name="Platzer M."/>
            <person name="Groth M."/>
            <person name="Szafranski K."/>
            <person name="Schliwa M."/>
        </authorList>
    </citation>
    <scope>NUCLEOTIDE SEQUENCE [LARGE SCALE GENOMIC DNA]</scope>
</reference>
<name>X6P664_RETFI</name>
<sequence>SKASEFSELDIDDLLNNLDDDNSNGGDELHVNGMNAVNEESDQLVHVNTGANANANANDDKDFNAAQNRTNIGHENWDMAMDEKQRQESNQRVMRRKPVSDKNEDGPFDIEEVELSQGDVSKSINGNQDNDDVNVDEEEVLMIIAEQQMKGIPTQTRTHSQQMQNQFKKQWKHLQTTITAYAKKHITEFEPIHKILSGEDGRWNQYLNVFDLFMCVWMTHRHELGHFAPSDRTEPVKHCYNALAALGKAFMQNCVLGERYRNMLWAMYDFDCKQKANEQNRIRDLRYKLFIEGKRFLLDRNIDITIKKPFLLLLQKTGWIAHEDWNATFIGCLKIELHRLEALLFKFYVTSLFAYQRQIHKLVQMPKNES</sequence>
<gene>
    <name evidence="2" type="ORF">RFI_04000</name>
</gene>
<feature type="non-terminal residue" evidence="2">
    <location>
        <position position="370"/>
    </location>
</feature>
<comment type="caution">
    <text evidence="2">The sequence shown here is derived from an EMBL/GenBank/DDBJ whole genome shotgun (WGS) entry which is preliminary data.</text>
</comment>
<proteinExistence type="predicted"/>
<dbReference type="EMBL" id="ASPP01003665">
    <property type="protein sequence ID" value="ETO33107.1"/>
    <property type="molecule type" value="Genomic_DNA"/>
</dbReference>
<keyword evidence="3" id="KW-1185">Reference proteome</keyword>
<protein>
    <submittedName>
        <fullName evidence="2">Uncharacterized protein</fullName>
    </submittedName>
</protein>
<evidence type="ECO:0000313" key="2">
    <source>
        <dbReference type="EMBL" id="ETO33107.1"/>
    </source>
</evidence>